<name>A0AA86W383_9FABA</name>
<dbReference type="AlphaFoldDB" id="A0AA86W383"/>
<keyword evidence="1" id="KW-0812">Transmembrane</keyword>
<feature type="transmembrane region" description="Helical" evidence="1">
    <location>
        <begin position="153"/>
        <end position="174"/>
    </location>
</feature>
<feature type="transmembrane region" description="Helical" evidence="1">
    <location>
        <begin position="90"/>
        <end position="109"/>
    </location>
</feature>
<keyword evidence="3" id="KW-1185">Reference proteome</keyword>
<sequence>MSALHLNLKGEEDALRIRIEQLSLHHKTSNRNQTVPIQKALSCFDSLHPNVPGKCEKARPKKLFLSNSSSLLLHTLDARGTKRALVRLRLFPEHIANALLAFLLLPVFLSSESLNAQRFRQHYHSSSRSSSHSVFGQTYLRLVDPLHGNLNQLLISFVFLFSAFFDSAFVSRHVKRGELKKMRIVV</sequence>
<protein>
    <submittedName>
        <fullName evidence="2">Uncharacterized protein</fullName>
    </submittedName>
</protein>
<organism evidence="2 3">
    <name type="scientific">Sphenostylis stenocarpa</name>
    <dbReference type="NCBI Taxonomy" id="92480"/>
    <lineage>
        <taxon>Eukaryota</taxon>
        <taxon>Viridiplantae</taxon>
        <taxon>Streptophyta</taxon>
        <taxon>Embryophyta</taxon>
        <taxon>Tracheophyta</taxon>
        <taxon>Spermatophyta</taxon>
        <taxon>Magnoliopsida</taxon>
        <taxon>eudicotyledons</taxon>
        <taxon>Gunneridae</taxon>
        <taxon>Pentapetalae</taxon>
        <taxon>rosids</taxon>
        <taxon>fabids</taxon>
        <taxon>Fabales</taxon>
        <taxon>Fabaceae</taxon>
        <taxon>Papilionoideae</taxon>
        <taxon>50 kb inversion clade</taxon>
        <taxon>NPAAA clade</taxon>
        <taxon>indigoferoid/millettioid clade</taxon>
        <taxon>Phaseoleae</taxon>
        <taxon>Sphenostylis</taxon>
    </lineage>
</organism>
<reference evidence="2" key="1">
    <citation type="submission" date="2023-10" db="EMBL/GenBank/DDBJ databases">
        <authorList>
            <person name="Domelevo Entfellner J.-B."/>
        </authorList>
    </citation>
    <scope>NUCLEOTIDE SEQUENCE</scope>
</reference>
<keyword evidence="1" id="KW-1133">Transmembrane helix</keyword>
<keyword evidence="1" id="KW-0472">Membrane</keyword>
<evidence type="ECO:0000313" key="2">
    <source>
        <dbReference type="EMBL" id="CAJ1977667.1"/>
    </source>
</evidence>
<dbReference type="Proteomes" id="UP001189624">
    <property type="component" value="Chromosome 10"/>
</dbReference>
<proteinExistence type="predicted"/>
<dbReference type="EMBL" id="OY731407">
    <property type="protein sequence ID" value="CAJ1977667.1"/>
    <property type="molecule type" value="Genomic_DNA"/>
</dbReference>
<evidence type="ECO:0000256" key="1">
    <source>
        <dbReference type="SAM" id="Phobius"/>
    </source>
</evidence>
<evidence type="ECO:0000313" key="3">
    <source>
        <dbReference type="Proteomes" id="UP001189624"/>
    </source>
</evidence>
<gene>
    <name evidence="2" type="ORF">AYBTSS11_LOCUS29835</name>
</gene>
<dbReference type="Gramene" id="rna-AYBTSS11_LOCUS29835">
    <property type="protein sequence ID" value="CAJ1977667.1"/>
    <property type="gene ID" value="gene-AYBTSS11_LOCUS29835"/>
</dbReference>
<accession>A0AA86W383</accession>